<sequence>MASINNKVLVIIAAILMLIGWVVALGGVAKLNDVCNDYTDAYQKYYGNNGRNHRDCSDELRWQWWSIWFCFFLMVIVLVMVVLGKAAAWTSTLQIFCAVCLGVSMVAAHWTYGYDGYDAGQAALAGFIIASIALFLLIIFLGMGAAGVNVSVSVAANKTSPDGKADRVEKAPQQPKGVDNV</sequence>
<keyword evidence="2" id="KW-1133">Transmembrane helix</keyword>
<name>A0A9W6BG79_9CHLO</name>
<feature type="compositionally biased region" description="Basic and acidic residues" evidence="1">
    <location>
        <begin position="161"/>
        <end position="170"/>
    </location>
</feature>
<feature type="transmembrane region" description="Helical" evidence="2">
    <location>
        <begin position="95"/>
        <end position="112"/>
    </location>
</feature>
<organism evidence="4 5">
    <name type="scientific">Pleodorina starrii</name>
    <dbReference type="NCBI Taxonomy" id="330485"/>
    <lineage>
        <taxon>Eukaryota</taxon>
        <taxon>Viridiplantae</taxon>
        <taxon>Chlorophyta</taxon>
        <taxon>core chlorophytes</taxon>
        <taxon>Chlorophyceae</taxon>
        <taxon>CS clade</taxon>
        <taxon>Chlamydomonadales</taxon>
        <taxon>Volvocaceae</taxon>
        <taxon>Pleodorina</taxon>
    </lineage>
</organism>
<evidence type="ECO:0000256" key="3">
    <source>
        <dbReference type="SAM" id="SignalP"/>
    </source>
</evidence>
<evidence type="ECO:0000313" key="4">
    <source>
        <dbReference type="EMBL" id="GLC51641.1"/>
    </source>
</evidence>
<evidence type="ECO:0000256" key="2">
    <source>
        <dbReference type="SAM" id="Phobius"/>
    </source>
</evidence>
<dbReference type="AlphaFoldDB" id="A0A9W6BG79"/>
<feature type="transmembrane region" description="Helical" evidence="2">
    <location>
        <begin position="124"/>
        <end position="148"/>
    </location>
</feature>
<feature type="chain" id="PRO_5040779292" evidence="3">
    <location>
        <begin position="25"/>
        <end position="181"/>
    </location>
</feature>
<evidence type="ECO:0000313" key="5">
    <source>
        <dbReference type="Proteomes" id="UP001165080"/>
    </source>
</evidence>
<keyword evidence="2" id="KW-0812">Transmembrane</keyword>
<feature type="region of interest" description="Disordered" evidence="1">
    <location>
        <begin position="158"/>
        <end position="181"/>
    </location>
</feature>
<feature type="transmembrane region" description="Helical" evidence="2">
    <location>
        <begin position="62"/>
        <end position="83"/>
    </location>
</feature>
<accession>A0A9W6BG79</accession>
<keyword evidence="5" id="KW-1185">Reference proteome</keyword>
<keyword evidence="3" id="KW-0732">Signal</keyword>
<comment type="caution">
    <text evidence="4">The sequence shown here is derived from an EMBL/GenBank/DDBJ whole genome shotgun (WGS) entry which is preliminary data.</text>
</comment>
<keyword evidence="2" id="KW-0472">Membrane</keyword>
<dbReference type="OrthoDB" id="532465at2759"/>
<dbReference type="Proteomes" id="UP001165080">
    <property type="component" value="Unassembled WGS sequence"/>
</dbReference>
<feature type="signal peptide" evidence="3">
    <location>
        <begin position="1"/>
        <end position="24"/>
    </location>
</feature>
<proteinExistence type="predicted"/>
<dbReference type="EMBL" id="BRXU01000004">
    <property type="protein sequence ID" value="GLC51641.1"/>
    <property type="molecule type" value="Genomic_DNA"/>
</dbReference>
<protein>
    <submittedName>
        <fullName evidence="4">Uncharacterized protein</fullName>
    </submittedName>
</protein>
<gene>
    <name evidence="4" type="primary">PLEST004947</name>
    <name evidence="4" type="ORF">PLESTB_000524300</name>
</gene>
<reference evidence="4 5" key="1">
    <citation type="journal article" date="2023" name="Commun. Biol.">
        <title>Reorganization of the ancestral sex-determining regions during the evolution of trioecy in Pleodorina starrii.</title>
        <authorList>
            <person name="Takahashi K."/>
            <person name="Suzuki S."/>
            <person name="Kawai-Toyooka H."/>
            <person name="Yamamoto K."/>
            <person name="Hamaji T."/>
            <person name="Ootsuki R."/>
            <person name="Yamaguchi H."/>
            <person name="Kawachi M."/>
            <person name="Higashiyama T."/>
            <person name="Nozaki H."/>
        </authorList>
    </citation>
    <scope>NUCLEOTIDE SEQUENCE [LARGE SCALE GENOMIC DNA]</scope>
    <source>
        <strain evidence="4 5">NIES-4479</strain>
    </source>
</reference>
<evidence type="ECO:0000256" key="1">
    <source>
        <dbReference type="SAM" id="MobiDB-lite"/>
    </source>
</evidence>